<evidence type="ECO:0000313" key="8">
    <source>
        <dbReference type="EMBL" id="TQN08398.1"/>
    </source>
</evidence>
<dbReference type="Gene3D" id="6.10.250.690">
    <property type="match status" value="1"/>
</dbReference>
<comment type="caution">
    <text evidence="8">The sequence shown here is derived from an EMBL/GenBank/DDBJ whole genome shotgun (WGS) entry which is preliminary data.</text>
</comment>
<dbReference type="AlphaFoldDB" id="A0A543LM65"/>
<dbReference type="GO" id="GO:0000976">
    <property type="term" value="F:transcription cis-regulatory region binding"/>
    <property type="evidence" value="ECO:0007669"/>
    <property type="project" value="TreeGrafter"/>
</dbReference>
<dbReference type="GO" id="GO:0000156">
    <property type="term" value="F:phosphorelay response regulator activity"/>
    <property type="evidence" value="ECO:0007669"/>
    <property type="project" value="TreeGrafter"/>
</dbReference>
<dbReference type="GO" id="GO:0006355">
    <property type="term" value="P:regulation of DNA-templated transcription"/>
    <property type="evidence" value="ECO:0007669"/>
    <property type="project" value="InterPro"/>
</dbReference>
<dbReference type="InterPro" id="IPR036388">
    <property type="entry name" value="WH-like_DNA-bd_sf"/>
</dbReference>
<dbReference type="Gene3D" id="1.10.10.10">
    <property type="entry name" value="Winged helix-like DNA-binding domain superfamily/Winged helix DNA-binding domain"/>
    <property type="match status" value="1"/>
</dbReference>
<dbReference type="PANTHER" id="PTHR48111">
    <property type="entry name" value="REGULATOR OF RPOS"/>
    <property type="match status" value="1"/>
</dbReference>
<keyword evidence="2" id="KW-0902">Two-component regulatory system</keyword>
<dbReference type="RefSeq" id="WP_142082329.1">
    <property type="nucleotide sequence ID" value="NZ_VFPV01000001.1"/>
</dbReference>
<evidence type="ECO:0000259" key="7">
    <source>
        <dbReference type="PROSITE" id="PS51755"/>
    </source>
</evidence>
<proteinExistence type="predicted"/>
<dbReference type="Pfam" id="PF00486">
    <property type="entry name" value="Trans_reg_C"/>
    <property type="match status" value="1"/>
</dbReference>
<feature type="domain" description="Response regulatory" evidence="6">
    <location>
        <begin position="2"/>
        <end position="117"/>
    </location>
</feature>
<feature type="DNA-binding region" description="OmpR/PhoB-type" evidence="5">
    <location>
        <begin position="126"/>
        <end position="225"/>
    </location>
</feature>
<dbReference type="Pfam" id="PF00072">
    <property type="entry name" value="Response_reg"/>
    <property type="match status" value="1"/>
</dbReference>
<dbReference type="SMART" id="SM00448">
    <property type="entry name" value="REC"/>
    <property type="match status" value="1"/>
</dbReference>
<dbReference type="PROSITE" id="PS51755">
    <property type="entry name" value="OMPR_PHOB"/>
    <property type="match status" value="1"/>
</dbReference>
<evidence type="ECO:0000256" key="4">
    <source>
        <dbReference type="PROSITE-ProRule" id="PRU00169"/>
    </source>
</evidence>
<dbReference type="GO" id="GO:0005829">
    <property type="term" value="C:cytosol"/>
    <property type="evidence" value="ECO:0007669"/>
    <property type="project" value="TreeGrafter"/>
</dbReference>
<dbReference type="Gene3D" id="3.40.50.2300">
    <property type="match status" value="1"/>
</dbReference>
<feature type="modified residue" description="4-aspartylphosphate" evidence="4">
    <location>
        <position position="51"/>
    </location>
</feature>
<evidence type="ECO:0000256" key="1">
    <source>
        <dbReference type="ARBA" id="ARBA00022553"/>
    </source>
</evidence>
<evidence type="ECO:0000259" key="6">
    <source>
        <dbReference type="PROSITE" id="PS50110"/>
    </source>
</evidence>
<evidence type="ECO:0000256" key="2">
    <source>
        <dbReference type="ARBA" id="ARBA00023012"/>
    </source>
</evidence>
<dbReference type="SUPFAM" id="SSF52172">
    <property type="entry name" value="CheY-like"/>
    <property type="match status" value="1"/>
</dbReference>
<dbReference type="SMART" id="SM00862">
    <property type="entry name" value="Trans_reg_C"/>
    <property type="match status" value="1"/>
</dbReference>
<keyword evidence="3 5" id="KW-0238">DNA-binding</keyword>
<sequence length="260" mass="29075">MRIAALDDDPILLELIKATTEQHGHVCHTYLTGTQLLQDIRHETFDLLIVDWHLPDMEGPEVVSAVRQTTGRHLPILFVTRRREEQDVIEALSCGADDFMTKPLRMGELVARTTALLRRAYPQAMSDNLVFGPYRFDPEKRSLWLRDQPVELKNREYELALFMFRNAGRLLSRAHLREVVWGETSEVPSRSLDTHMSRLRTKLELTPANGYVVGAIYGMGYRLDAVDANATPPAGQDGSAADGEAGAEGFQAGTTTLATN</sequence>
<keyword evidence="1 4" id="KW-0597">Phosphoprotein</keyword>
<protein>
    <submittedName>
        <fullName evidence="8">DNA-binding response OmpR family regulator</fullName>
    </submittedName>
</protein>
<evidence type="ECO:0000313" key="9">
    <source>
        <dbReference type="Proteomes" id="UP000316993"/>
    </source>
</evidence>
<evidence type="ECO:0000256" key="5">
    <source>
        <dbReference type="PROSITE-ProRule" id="PRU01091"/>
    </source>
</evidence>
<dbReference type="InterPro" id="IPR039420">
    <property type="entry name" value="WalR-like"/>
</dbReference>
<dbReference type="InterPro" id="IPR011006">
    <property type="entry name" value="CheY-like_superfamily"/>
</dbReference>
<reference evidence="8 9" key="1">
    <citation type="submission" date="2019-06" db="EMBL/GenBank/DDBJ databases">
        <title>Genomic Encyclopedia of Archaeal and Bacterial Type Strains, Phase II (KMG-II): from individual species to whole genera.</title>
        <authorList>
            <person name="Goeker M."/>
        </authorList>
    </citation>
    <scope>NUCLEOTIDE SEQUENCE [LARGE SCALE GENOMIC DNA]</scope>
    <source>
        <strain evidence="8 9">DSM 7270</strain>
    </source>
</reference>
<feature type="domain" description="OmpR/PhoB-type" evidence="7">
    <location>
        <begin position="126"/>
        <end position="225"/>
    </location>
</feature>
<dbReference type="InterPro" id="IPR001789">
    <property type="entry name" value="Sig_transdc_resp-reg_receiver"/>
</dbReference>
<name>A0A543LM65_9BURK</name>
<dbReference type="Proteomes" id="UP000316993">
    <property type="component" value="Unassembled WGS sequence"/>
</dbReference>
<dbReference type="PROSITE" id="PS50110">
    <property type="entry name" value="RESPONSE_REGULATORY"/>
    <property type="match status" value="1"/>
</dbReference>
<accession>A0A543LM65</accession>
<dbReference type="GO" id="GO:0032993">
    <property type="term" value="C:protein-DNA complex"/>
    <property type="evidence" value="ECO:0007669"/>
    <property type="project" value="TreeGrafter"/>
</dbReference>
<gene>
    <name evidence="8" type="ORF">BDD18_1563</name>
</gene>
<evidence type="ECO:0000256" key="3">
    <source>
        <dbReference type="ARBA" id="ARBA00023125"/>
    </source>
</evidence>
<dbReference type="CDD" id="cd17574">
    <property type="entry name" value="REC_OmpR"/>
    <property type="match status" value="1"/>
</dbReference>
<dbReference type="PANTHER" id="PTHR48111:SF40">
    <property type="entry name" value="PHOSPHATE REGULON TRANSCRIPTIONAL REGULATORY PROTEIN PHOB"/>
    <property type="match status" value="1"/>
</dbReference>
<dbReference type="CDD" id="cd00383">
    <property type="entry name" value="trans_reg_C"/>
    <property type="match status" value="1"/>
</dbReference>
<organism evidence="8 9">
    <name type="scientific">Acidovorax temperans</name>
    <dbReference type="NCBI Taxonomy" id="80878"/>
    <lineage>
        <taxon>Bacteria</taxon>
        <taxon>Pseudomonadati</taxon>
        <taxon>Pseudomonadota</taxon>
        <taxon>Betaproteobacteria</taxon>
        <taxon>Burkholderiales</taxon>
        <taxon>Comamonadaceae</taxon>
        <taxon>Acidovorax</taxon>
    </lineage>
</organism>
<dbReference type="InterPro" id="IPR001867">
    <property type="entry name" value="OmpR/PhoB-type_DNA-bd"/>
</dbReference>
<dbReference type="EMBL" id="VFPV01000001">
    <property type="protein sequence ID" value="TQN08398.1"/>
    <property type="molecule type" value="Genomic_DNA"/>
</dbReference>